<feature type="compositionally biased region" description="Basic and acidic residues" evidence="5">
    <location>
        <begin position="116"/>
        <end position="131"/>
    </location>
</feature>
<comment type="similarity">
    <text evidence="1">Belongs to the Gfa family.</text>
</comment>
<keyword evidence="3" id="KW-0862">Zinc</keyword>
<dbReference type="Pfam" id="PF04828">
    <property type="entry name" value="GFA"/>
    <property type="match status" value="1"/>
</dbReference>
<dbReference type="InterPro" id="IPR006913">
    <property type="entry name" value="CENP-V/GFA"/>
</dbReference>
<evidence type="ECO:0000256" key="3">
    <source>
        <dbReference type="ARBA" id="ARBA00022833"/>
    </source>
</evidence>
<protein>
    <recommendedName>
        <fullName evidence="6">CENP-V/GFA domain-containing protein</fullName>
    </recommendedName>
</protein>
<dbReference type="Gene3D" id="3.90.1590.10">
    <property type="entry name" value="glutathione-dependent formaldehyde- activating enzyme (gfa)"/>
    <property type="match status" value="1"/>
</dbReference>
<dbReference type="EMBL" id="CP053073">
    <property type="protein sequence ID" value="QJR15583.1"/>
    <property type="molecule type" value="Genomic_DNA"/>
</dbReference>
<evidence type="ECO:0000256" key="2">
    <source>
        <dbReference type="ARBA" id="ARBA00022723"/>
    </source>
</evidence>
<evidence type="ECO:0000256" key="5">
    <source>
        <dbReference type="SAM" id="MobiDB-lite"/>
    </source>
</evidence>
<dbReference type="GO" id="GO:0016846">
    <property type="term" value="F:carbon-sulfur lyase activity"/>
    <property type="evidence" value="ECO:0007669"/>
    <property type="project" value="InterPro"/>
</dbReference>
<dbReference type="InParanoid" id="A0A6M4HA49"/>
<organism evidence="7 8">
    <name type="scientific">Usitatibacter palustris</name>
    <dbReference type="NCBI Taxonomy" id="2732487"/>
    <lineage>
        <taxon>Bacteria</taxon>
        <taxon>Pseudomonadati</taxon>
        <taxon>Pseudomonadota</taxon>
        <taxon>Betaproteobacteria</taxon>
        <taxon>Nitrosomonadales</taxon>
        <taxon>Usitatibacteraceae</taxon>
        <taxon>Usitatibacter</taxon>
    </lineage>
</organism>
<accession>A0A6M4HA49</accession>
<feature type="region of interest" description="Disordered" evidence="5">
    <location>
        <begin position="107"/>
        <end position="131"/>
    </location>
</feature>
<evidence type="ECO:0000313" key="7">
    <source>
        <dbReference type="EMBL" id="QJR15583.1"/>
    </source>
</evidence>
<dbReference type="SUPFAM" id="SSF51316">
    <property type="entry name" value="Mss4-like"/>
    <property type="match status" value="1"/>
</dbReference>
<dbReference type="AlphaFoldDB" id="A0A6M4HA49"/>
<dbReference type="InterPro" id="IPR011057">
    <property type="entry name" value="Mss4-like_sf"/>
</dbReference>
<sequence>MPESGTARCHCGGVEMVAEFPSRFVAHCYCASCRRTHAAGVVTWIGFRREQVRITKGADLIRDYESSRGTHRKFCGQCGTRLAFESSHGKWAEEVHMPLAIFTTPVDRPPGGNAFPEERPDWAPFNAHERD</sequence>
<keyword evidence="8" id="KW-1185">Reference proteome</keyword>
<dbReference type="KEGG" id="upl:DSM104440_02405"/>
<evidence type="ECO:0000256" key="1">
    <source>
        <dbReference type="ARBA" id="ARBA00005495"/>
    </source>
</evidence>
<feature type="domain" description="CENP-V/GFA" evidence="6">
    <location>
        <begin position="3"/>
        <end position="116"/>
    </location>
</feature>
<evidence type="ECO:0000259" key="6">
    <source>
        <dbReference type="PROSITE" id="PS51891"/>
    </source>
</evidence>
<keyword evidence="2" id="KW-0479">Metal-binding</keyword>
<gene>
    <name evidence="7" type="ORF">DSM104440_02405</name>
</gene>
<reference evidence="7 8" key="1">
    <citation type="submission" date="2020-04" db="EMBL/GenBank/DDBJ databases">
        <title>Usitatibacter rugosus gen. nov., sp. nov. and Usitatibacter palustris sp. nov., novel members of Usitatibacteraceae fam. nov. within the order Nitrosomonadales isolated from soil.</title>
        <authorList>
            <person name="Huber K.J."/>
            <person name="Neumann-Schaal M."/>
            <person name="Geppert A."/>
            <person name="Luckner M."/>
            <person name="Wanner G."/>
            <person name="Overmann J."/>
        </authorList>
    </citation>
    <scope>NUCLEOTIDE SEQUENCE [LARGE SCALE GENOMIC DNA]</scope>
    <source>
        <strain evidence="7 8">Swamp67</strain>
    </source>
</reference>
<dbReference type="Proteomes" id="UP000503096">
    <property type="component" value="Chromosome"/>
</dbReference>
<keyword evidence="4" id="KW-0456">Lyase</keyword>
<dbReference type="RefSeq" id="WP_171162980.1">
    <property type="nucleotide sequence ID" value="NZ_CP053073.1"/>
</dbReference>
<dbReference type="GO" id="GO:0046872">
    <property type="term" value="F:metal ion binding"/>
    <property type="evidence" value="ECO:0007669"/>
    <property type="project" value="UniProtKB-KW"/>
</dbReference>
<evidence type="ECO:0000256" key="4">
    <source>
        <dbReference type="ARBA" id="ARBA00023239"/>
    </source>
</evidence>
<name>A0A6M4HA49_9PROT</name>
<dbReference type="PANTHER" id="PTHR33337:SF40">
    <property type="entry name" value="CENP-V_GFA DOMAIN-CONTAINING PROTEIN-RELATED"/>
    <property type="match status" value="1"/>
</dbReference>
<dbReference type="PANTHER" id="PTHR33337">
    <property type="entry name" value="GFA DOMAIN-CONTAINING PROTEIN"/>
    <property type="match status" value="1"/>
</dbReference>
<evidence type="ECO:0000313" key="8">
    <source>
        <dbReference type="Proteomes" id="UP000503096"/>
    </source>
</evidence>
<dbReference type="PROSITE" id="PS51891">
    <property type="entry name" value="CENP_V_GFA"/>
    <property type="match status" value="1"/>
</dbReference>
<proteinExistence type="inferred from homology"/>